<evidence type="ECO:0000313" key="3">
    <source>
        <dbReference type="Proteomes" id="UP000076727"/>
    </source>
</evidence>
<gene>
    <name evidence="2" type="ORF">DAEQUDRAFT_743768</name>
</gene>
<dbReference type="NCBIfam" id="NF040521">
    <property type="entry name" value="C45_proenzyme"/>
    <property type="match status" value="1"/>
</dbReference>
<keyword evidence="3" id="KW-1185">Reference proteome</keyword>
<dbReference type="PANTHER" id="PTHR34180">
    <property type="entry name" value="PEPTIDASE C45"/>
    <property type="match status" value="1"/>
</dbReference>
<keyword evidence="2" id="KW-0012">Acyltransferase</keyword>
<dbReference type="Pfam" id="PF03417">
    <property type="entry name" value="AAT"/>
    <property type="match status" value="1"/>
</dbReference>
<dbReference type="Gene3D" id="3.60.60.10">
    <property type="entry name" value="Penicillin V Acylase, Chain A"/>
    <property type="match status" value="1"/>
</dbReference>
<accession>A0A165SQS0</accession>
<keyword evidence="2" id="KW-0808">Transferase</keyword>
<protein>
    <submittedName>
        <fullName evidence="2">Putative acyl-CoA:6-aminopenicillanic-acid-acyltransferase</fullName>
    </submittedName>
</protein>
<dbReference type="InterPro" id="IPR047794">
    <property type="entry name" value="C45_proenzyme-like"/>
</dbReference>
<reference evidence="2 3" key="1">
    <citation type="journal article" date="2016" name="Mol. Biol. Evol.">
        <title>Comparative Genomics of Early-Diverging Mushroom-Forming Fungi Provides Insights into the Origins of Lignocellulose Decay Capabilities.</title>
        <authorList>
            <person name="Nagy L.G."/>
            <person name="Riley R."/>
            <person name="Tritt A."/>
            <person name="Adam C."/>
            <person name="Daum C."/>
            <person name="Floudas D."/>
            <person name="Sun H."/>
            <person name="Yadav J.S."/>
            <person name="Pangilinan J."/>
            <person name="Larsson K.H."/>
            <person name="Matsuura K."/>
            <person name="Barry K."/>
            <person name="Labutti K."/>
            <person name="Kuo R."/>
            <person name="Ohm R.A."/>
            <person name="Bhattacharya S.S."/>
            <person name="Shirouzu T."/>
            <person name="Yoshinaga Y."/>
            <person name="Martin F.M."/>
            <person name="Grigoriev I.V."/>
            <person name="Hibbett D.S."/>
        </authorList>
    </citation>
    <scope>NUCLEOTIDE SEQUENCE [LARGE SCALE GENOMIC DNA]</scope>
    <source>
        <strain evidence="2 3">L-15889</strain>
    </source>
</reference>
<dbReference type="Gene3D" id="1.10.10.2120">
    <property type="match status" value="1"/>
</dbReference>
<dbReference type="PANTHER" id="PTHR34180:SF1">
    <property type="entry name" value="BETA-ALANYL-DOPAMINE_CARCININE HYDROLASE"/>
    <property type="match status" value="1"/>
</dbReference>
<dbReference type="GO" id="GO:0016746">
    <property type="term" value="F:acyltransferase activity"/>
    <property type="evidence" value="ECO:0007669"/>
    <property type="project" value="UniProtKB-KW"/>
</dbReference>
<dbReference type="InterPro" id="IPR047801">
    <property type="entry name" value="Peptidase_C45"/>
</dbReference>
<organism evidence="2 3">
    <name type="scientific">Daedalea quercina L-15889</name>
    <dbReference type="NCBI Taxonomy" id="1314783"/>
    <lineage>
        <taxon>Eukaryota</taxon>
        <taxon>Fungi</taxon>
        <taxon>Dikarya</taxon>
        <taxon>Basidiomycota</taxon>
        <taxon>Agaricomycotina</taxon>
        <taxon>Agaricomycetes</taxon>
        <taxon>Polyporales</taxon>
        <taxon>Fomitopsis</taxon>
    </lineage>
</organism>
<feature type="domain" description="Peptidase C45 hydrolase" evidence="1">
    <location>
        <begin position="118"/>
        <end position="287"/>
    </location>
</feature>
<dbReference type="AlphaFoldDB" id="A0A165SQS0"/>
<dbReference type="STRING" id="1314783.A0A165SQS0"/>
<dbReference type="InterPro" id="IPR005079">
    <property type="entry name" value="Peptidase_C45_hydrolase"/>
</dbReference>
<proteinExistence type="predicted"/>
<dbReference type="EMBL" id="KV429041">
    <property type="protein sequence ID" value="KZT72349.1"/>
    <property type="molecule type" value="Genomic_DNA"/>
</dbReference>
<name>A0A165SQS0_9APHY</name>
<evidence type="ECO:0000313" key="2">
    <source>
        <dbReference type="EMBL" id="KZT72349.1"/>
    </source>
</evidence>
<dbReference type="Proteomes" id="UP000076727">
    <property type="component" value="Unassembled WGS sequence"/>
</dbReference>
<evidence type="ECO:0000259" key="1">
    <source>
        <dbReference type="Pfam" id="PF03417"/>
    </source>
</evidence>
<sequence>MGGGRLVVDLSGSPYEIGLKHGRILASQILSQLSIYRDIFADTCKYDWPQVLDIAEQFRMTIGRLAPDLLEEIRGIADGVGSNDIGLLDIIALNARSEIALGKWDDGCTALAWKLGPSGKQMLAQNWDWRVSVGENLALMSIRRIGKPTIWVVTEPGIVGKIGFNSSSVGVCLNAIRARPISTDLLPIHLLLRTALECDSVDASIVTFEKLGGSASSQHILIADVHGARGLELSPRCAVYLREDKDGLIVHTNHFLENKFVDEPPWLSGSPFRLEKALSLCSEIAREVGPARLGDVVDGALLRSRVFANTENSPQAICCSSDPARGPLAKIETLFNIVMTFEDGKEPKAEVVFGRPGSGAETRVYNMPW</sequence>
<dbReference type="OrthoDB" id="189997at2759"/>